<dbReference type="PANTHER" id="PTHR43139">
    <property type="entry name" value="SI:DKEY-122A22.2"/>
    <property type="match status" value="1"/>
</dbReference>
<dbReference type="Gene3D" id="3.40.50.1820">
    <property type="entry name" value="alpha/beta hydrolase"/>
    <property type="match status" value="1"/>
</dbReference>
<evidence type="ECO:0000313" key="3">
    <source>
        <dbReference type="Proteomes" id="UP000636709"/>
    </source>
</evidence>
<dbReference type="InterPro" id="IPR000073">
    <property type="entry name" value="AB_hydrolase_1"/>
</dbReference>
<keyword evidence="3" id="KW-1185">Reference proteome</keyword>
<evidence type="ECO:0000313" key="2">
    <source>
        <dbReference type="EMBL" id="KAF8668721.1"/>
    </source>
</evidence>
<evidence type="ECO:0000259" key="1">
    <source>
        <dbReference type="Pfam" id="PF00561"/>
    </source>
</evidence>
<dbReference type="AlphaFoldDB" id="A0A835E9S3"/>
<dbReference type="InterPro" id="IPR029058">
    <property type="entry name" value="AB_hydrolase_fold"/>
</dbReference>
<dbReference type="OrthoDB" id="6431331at2759"/>
<dbReference type="Proteomes" id="UP000636709">
    <property type="component" value="Unassembled WGS sequence"/>
</dbReference>
<dbReference type="EMBL" id="JACEFO010002273">
    <property type="protein sequence ID" value="KAF8668721.1"/>
    <property type="molecule type" value="Genomic_DNA"/>
</dbReference>
<dbReference type="Pfam" id="PF00561">
    <property type="entry name" value="Abhydrolase_1"/>
    <property type="match status" value="1"/>
</dbReference>
<dbReference type="PANTHER" id="PTHR43139:SF52">
    <property type="entry name" value="SI:DKEY-122A22.2"/>
    <property type="match status" value="1"/>
</dbReference>
<organism evidence="2 3">
    <name type="scientific">Digitaria exilis</name>
    <dbReference type="NCBI Taxonomy" id="1010633"/>
    <lineage>
        <taxon>Eukaryota</taxon>
        <taxon>Viridiplantae</taxon>
        <taxon>Streptophyta</taxon>
        <taxon>Embryophyta</taxon>
        <taxon>Tracheophyta</taxon>
        <taxon>Spermatophyta</taxon>
        <taxon>Magnoliopsida</taxon>
        <taxon>Liliopsida</taxon>
        <taxon>Poales</taxon>
        <taxon>Poaceae</taxon>
        <taxon>PACMAD clade</taxon>
        <taxon>Panicoideae</taxon>
        <taxon>Panicodae</taxon>
        <taxon>Paniceae</taxon>
        <taxon>Anthephorinae</taxon>
        <taxon>Digitaria</taxon>
    </lineage>
</organism>
<feature type="domain" description="AB hydrolase-1" evidence="1">
    <location>
        <begin position="56"/>
        <end position="317"/>
    </location>
</feature>
<dbReference type="SUPFAM" id="SSF53474">
    <property type="entry name" value="alpha/beta-Hydrolases"/>
    <property type="match status" value="1"/>
</dbReference>
<proteinExistence type="predicted"/>
<accession>A0A835E9S3</accession>
<gene>
    <name evidence="2" type="ORF">HU200_051907</name>
</gene>
<reference evidence="2" key="1">
    <citation type="submission" date="2020-07" db="EMBL/GenBank/DDBJ databases">
        <title>Genome sequence and genetic diversity analysis of an under-domesticated orphan crop, white fonio (Digitaria exilis).</title>
        <authorList>
            <person name="Bennetzen J.L."/>
            <person name="Chen S."/>
            <person name="Ma X."/>
            <person name="Wang X."/>
            <person name="Yssel A.E.J."/>
            <person name="Chaluvadi S.R."/>
            <person name="Johnson M."/>
            <person name="Gangashetty P."/>
            <person name="Hamidou F."/>
            <person name="Sanogo M.D."/>
            <person name="Zwaenepoel A."/>
            <person name="Wallace J."/>
            <person name="Van De Peer Y."/>
            <person name="Van Deynze A."/>
        </authorList>
    </citation>
    <scope>NUCLEOTIDE SEQUENCE</scope>
    <source>
        <tissue evidence="2">Leaves</tissue>
    </source>
</reference>
<sequence length="336" mass="37058">MPAFGIAPLLDAYFRRRFASVGLVEASVLLDGGATTVHCWRFAPCADADADADARPVLVLLHGFGPPATWQWRNQVVPLSRRFRLIVPDLLFFGGSSTSAAKPGPISEAHQAEAVAKLVAAVVPAGTARVSVAGTSYGGFVAYHVARLLGPGAVERVVIASSDLLKADADDRALLRRGGAERVEDVMLPRSPERMRRLLRLAYHRPRRFTPGFVLRDLVKVCSSIKYLICLSNSKTLLQYLYSDKVEEKKELIKGITLGNKDKFQLTPLPQEVLVLWGEHDQIFPIEKAFEVARKLGANARLEVIKDTGHMPQEEDPKRFNEAVLNFLLPVPKFSL</sequence>
<dbReference type="InterPro" id="IPR052370">
    <property type="entry name" value="Meta-cleavage_hydrolase"/>
</dbReference>
<comment type="caution">
    <text evidence="2">The sequence shown here is derived from an EMBL/GenBank/DDBJ whole genome shotgun (WGS) entry which is preliminary data.</text>
</comment>
<protein>
    <recommendedName>
        <fullName evidence="1">AB hydrolase-1 domain-containing protein</fullName>
    </recommendedName>
</protein>
<name>A0A835E9S3_9POAL</name>